<proteinExistence type="predicted"/>
<name>A0AAQ1RV73_9FIRM</name>
<dbReference type="AlphaFoldDB" id="A0AAQ1RV73"/>
<dbReference type="RefSeq" id="WP_044992798.1">
    <property type="nucleotide sequence ID" value="NZ_FQVY01000001.1"/>
</dbReference>
<organism evidence="2 3">
    <name type="scientific">Bittarella massiliensis</name>
    <name type="common">ex Durand et al. 2017</name>
    <dbReference type="NCBI Taxonomy" id="1720313"/>
    <lineage>
        <taxon>Bacteria</taxon>
        <taxon>Bacillati</taxon>
        <taxon>Bacillota</taxon>
        <taxon>Clostridia</taxon>
        <taxon>Eubacteriales</taxon>
        <taxon>Oscillospiraceae</taxon>
        <taxon>Bittarella (ex Durand et al. 2017)</taxon>
    </lineage>
</organism>
<dbReference type="EMBL" id="FQVY01000001">
    <property type="protein sequence ID" value="SHF78305.1"/>
    <property type="molecule type" value="Genomic_DNA"/>
</dbReference>
<keyword evidence="4" id="KW-1185">Reference proteome</keyword>
<dbReference type="InterPro" id="IPR018163">
    <property type="entry name" value="Thr/Ala-tRNA-synth_IIc_edit"/>
</dbReference>
<reference evidence="1 4" key="3">
    <citation type="journal article" date="2019" name="Nat. Med.">
        <title>A library of human gut bacterial isolates paired with longitudinal multiomics data enables mechanistic microbiome research.</title>
        <authorList>
            <person name="Poyet M."/>
            <person name="Groussin M."/>
            <person name="Gibbons S.M."/>
            <person name="Avila-Pacheco J."/>
            <person name="Jiang X."/>
            <person name="Kearney S.M."/>
            <person name="Perrotta A.R."/>
            <person name="Berdy B."/>
            <person name="Zhao S."/>
            <person name="Lieberman T.D."/>
            <person name="Swanson P.K."/>
            <person name="Smith M."/>
            <person name="Roesemann S."/>
            <person name="Alexander J.E."/>
            <person name="Rich S.A."/>
            <person name="Livny J."/>
            <person name="Vlamakis H."/>
            <person name="Clish C."/>
            <person name="Bullock K."/>
            <person name="Deik A."/>
            <person name="Scott J."/>
            <person name="Pierce K.A."/>
            <person name="Xavier R.J."/>
            <person name="Alm E.J."/>
        </authorList>
    </citation>
    <scope>NUCLEOTIDE SEQUENCE [LARGE SCALE GENOMIC DNA]</scope>
    <source>
        <strain evidence="1 4">BIOML-A2</strain>
    </source>
</reference>
<evidence type="ECO:0000313" key="1">
    <source>
        <dbReference type="EMBL" id="MZL69560.1"/>
    </source>
</evidence>
<dbReference type="EMBL" id="WWVX01000004">
    <property type="protein sequence ID" value="MZL69560.1"/>
    <property type="molecule type" value="Genomic_DNA"/>
</dbReference>
<accession>A0AAQ1RV73</accession>
<evidence type="ECO:0000313" key="3">
    <source>
        <dbReference type="Proteomes" id="UP000184089"/>
    </source>
</evidence>
<evidence type="ECO:0000313" key="4">
    <source>
        <dbReference type="Proteomes" id="UP000474718"/>
    </source>
</evidence>
<dbReference type="GO" id="GO:0000166">
    <property type="term" value="F:nucleotide binding"/>
    <property type="evidence" value="ECO:0007669"/>
    <property type="project" value="InterPro"/>
</dbReference>
<sequence length="311" mass="35050">MPYSDRMQKNHLYSVFFAPRGNVRMADLGMQIAQQYLSPFDLLIGIVGEGGSGKSMLVKGMFPGLELTNDDEGVNVRPLPILDVDEDDSGFYSPHTYHLDIRFESAFTQMHVLAEAILKAIDKKKRVIVEHFDLIYPFLGGRNAHLLIGVGGEVIITRPNLFGPEPEDLTKIVFGSIRFRKMAHTAEDLCEHLILQKYKGKYTHGDVKHGFVLSFAEKPDIDLKRLETEVNELIAKDIPISYCDEEHILIGDELHHCTGPRMHVRTTGEIEEFALLQDLPVEPMTGRYLLVGLVGSDWEKAGGKDFNKIVF</sequence>
<reference evidence="3" key="1">
    <citation type="submission" date="2016-11" db="EMBL/GenBank/DDBJ databases">
        <authorList>
            <person name="Jaros S."/>
            <person name="Januszkiewicz K."/>
            <person name="Wedrychowicz H."/>
        </authorList>
    </citation>
    <scope>NUCLEOTIDE SEQUENCE [LARGE SCALE GENOMIC DNA]</scope>
    <source>
        <strain evidence="3">DSM 4029</strain>
    </source>
</reference>
<protein>
    <submittedName>
        <fullName evidence="1">Alanine-tRNA synthetase second additional domain-containing protein</fullName>
    </submittedName>
</protein>
<evidence type="ECO:0000313" key="2">
    <source>
        <dbReference type="EMBL" id="SHF78305.1"/>
    </source>
</evidence>
<reference evidence="2" key="2">
    <citation type="submission" date="2016-11" db="EMBL/GenBank/DDBJ databases">
        <authorList>
            <person name="Varghese N."/>
            <person name="Submissions S."/>
        </authorList>
    </citation>
    <scope>NUCLEOTIDE SEQUENCE</scope>
    <source>
        <strain evidence="2">DSM 4029</strain>
    </source>
</reference>
<dbReference type="Proteomes" id="UP000184089">
    <property type="component" value="Unassembled WGS sequence"/>
</dbReference>
<dbReference type="SUPFAM" id="SSF55186">
    <property type="entry name" value="ThrRS/AlaRS common domain"/>
    <property type="match status" value="1"/>
</dbReference>
<gene>
    <name evidence="1" type="ORF">GT747_07285</name>
    <name evidence="2" type="ORF">SAMN05444424_0663</name>
</gene>
<dbReference type="Proteomes" id="UP000474718">
    <property type="component" value="Unassembled WGS sequence"/>
</dbReference>
<comment type="caution">
    <text evidence="2">The sequence shown here is derived from an EMBL/GenBank/DDBJ whole genome shotgun (WGS) entry which is preliminary data.</text>
</comment>